<keyword evidence="2" id="KW-1185">Reference proteome</keyword>
<dbReference type="PROSITE" id="PS51257">
    <property type="entry name" value="PROKAR_LIPOPROTEIN"/>
    <property type="match status" value="1"/>
</dbReference>
<dbReference type="InterPro" id="IPR011990">
    <property type="entry name" value="TPR-like_helical_dom_sf"/>
</dbReference>
<proteinExistence type="predicted"/>
<dbReference type="Proteomes" id="UP000825679">
    <property type="component" value="Chromosome"/>
</dbReference>
<evidence type="ECO:0000313" key="2">
    <source>
        <dbReference type="Proteomes" id="UP000825679"/>
    </source>
</evidence>
<organism evidence="1 2">
    <name type="scientific">Deefgea tanakiae</name>
    <dbReference type="NCBI Taxonomy" id="2865840"/>
    <lineage>
        <taxon>Bacteria</taxon>
        <taxon>Pseudomonadati</taxon>
        <taxon>Pseudomonadota</taxon>
        <taxon>Betaproteobacteria</taxon>
        <taxon>Neisseriales</taxon>
        <taxon>Chitinibacteraceae</taxon>
        <taxon>Deefgea</taxon>
    </lineage>
</organism>
<dbReference type="RefSeq" id="WP_221007694.1">
    <property type="nucleotide sequence ID" value="NZ_CP081150.1"/>
</dbReference>
<accession>A0ABX8ZBN4</accession>
<dbReference type="SUPFAM" id="SSF81901">
    <property type="entry name" value="HCP-like"/>
    <property type="match status" value="1"/>
</dbReference>
<evidence type="ECO:0008006" key="3">
    <source>
        <dbReference type="Google" id="ProtNLM"/>
    </source>
</evidence>
<protein>
    <recommendedName>
        <fullName evidence="3">MalT-like TPR region domain-containing protein</fullName>
    </recommendedName>
</protein>
<reference evidence="1 2" key="1">
    <citation type="submission" date="2021-08" db="EMBL/GenBank/DDBJ databases">
        <title>complete genome sequencing of Deefgea sp. D25.</title>
        <authorList>
            <person name="Bae J.-W."/>
            <person name="Gim D.-H."/>
        </authorList>
    </citation>
    <scope>NUCLEOTIDE SEQUENCE [LARGE SCALE GENOMIC DNA]</scope>
    <source>
        <strain evidence="1 2">D25</strain>
    </source>
</reference>
<dbReference type="EMBL" id="CP081150">
    <property type="protein sequence ID" value="QZA79175.1"/>
    <property type="molecule type" value="Genomic_DNA"/>
</dbReference>
<sequence>MKLTWVLCLSLSLLVACSSTSEKIKSPARIQAELAHRNALQAIRDGRIESAEFEWRAALQAYQAIDDWQGQGMARLGLAQVQVRQGEKQQAEQVLMPMLTLPAFVLAHQSQAAMQMAQLVQQQDPVRAKEFLRLASDTCASPCPVAAQILNVGAKIALREEHFDSAGAAAQQALSLAAGNIAELAFSQRILAEVALKQREFTVALSWLEQVIVLDRKCAEPLWLLDDYRLMFEIGKQSGDSALQARAEVHLSSLCGALACLP</sequence>
<dbReference type="Gene3D" id="1.25.40.10">
    <property type="entry name" value="Tetratricopeptide repeat domain"/>
    <property type="match status" value="1"/>
</dbReference>
<gene>
    <name evidence="1" type="ORF">K4H28_07205</name>
</gene>
<name>A0ABX8ZBN4_9NEIS</name>
<evidence type="ECO:0000313" key="1">
    <source>
        <dbReference type="EMBL" id="QZA79175.1"/>
    </source>
</evidence>